<proteinExistence type="evidence at transcript level"/>
<dbReference type="SUPFAM" id="SSF53686">
    <property type="entry name" value="Tryptophan synthase beta subunit-like PLP-dependent enzymes"/>
    <property type="match status" value="1"/>
</dbReference>
<dbReference type="EC" id="4.4.1.9" evidence="3"/>
<dbReference type="PROSITE" id="PS00901">
    <property type="entry name" value="CYS_SYNTHASE"/>
    <property type="match status" value="1"/>
</dbReference>
<evidence type="ECO:0000313" key="3">
    <source>
        <dbReference type="EMBL" id="ALV66639.1"/>
    </source>
</evidence>
<dbReference type="GO" id="GO:0050017">
    <property type="term" value="F:L-3-cyanoalanine synthase activity"/>
    <property type="evidence" value="ECO:0007669"/>
    <property type="project" value="UniProtKB-EC"/>
</dbReference>
<keyword evidence="3" id="KW-0456">Lyase</keyword>
<dbReference type="Gene3D" id="3.40.50.1100">
    <property type="match status" value="2"/>
</dbReference>
<dbReference type="PANTHER" id="PTHR10314">
    <property type="entry name" value="CYSTATHIONINE BETA-SYNTHASE"/>
    <property type="match status" value="1"/>
</dbReference>
<dbReference type="RefSeq" id="XP_022123268.1">
    <property type="nucleotide sequence ID" value="XM_022267576.2"/>
</dbReference>
<name>A0A0U3SCD8_PIERA</name>
<protein>
    <submittedName>
        <fullName evidence="3">BSAS1</fullName>
        <ecNumber evidence="3">4.4.1.9</ecNumber>
    </submittedName>
</protein>
<dbReference type="OrthoDB" id="10259545at2759"/>
<dbReference type="InterPro" id="IPR050214">
    <property type="entry name" value="Cys_Synth/Cystath_Beta-Synth"/>
</dbReference>
<sequence length="325" mass="35060">MGQACEKQTDVRASALELIGNTPLVALDRLYTGPGRLLAKCEFMNPGGSIKDRASYHMIQKARLRGELKPGDLVIEATSGNQGCGLAVACSVLGHPLTLTMSKGNTVQRAIHMEALGAKCIRVPQVEGTYGNVTNADLMAAKDKAISMQKETGAFFVKQFLNEDNIEAHYTSTGPEIWHQTAGRVNAFVTAVGTSGTFMGVSKFLKKQNPKIQCYVVEPDGCEPIKGKPITKASNTLQGSSYGVVPDLFKYDVMNDTITVTDEEAEEYMHLIGKKEGLYVGYTSGANVCAAVKLLKSGKLPKNAWVVTILFDTGLKYTPVPESLM</sequence>
<dbReference type="GeneID" id="110998794"/>
<accession>A0A0U3SCD8</accession>
<evidence type="ECO:0000256" key="1">
    <source>
        <dbReference type="ARBA" id="ARBA00001933"/>
    </source>
</evidence>
<dbReference type="Pfam" id="PF00291">
    <property type="entry name" value="PALP"/>
    <property type="match status" value="1"/>
</dbReference>
<dbReference type="KEGG" id="prap:110998794"/>
<feature type="domain" description="Tryptophan synthase beta chain-like PALP" evidence="2">
    <location>
        <begin position="17"/>
        <end position="310"/>
    </location>
</feature>
<dbReference type="CDD" id="cd01561">
    <property type="entry name" value="CBS_like"/>
    <property type="match status" value="1"/>
</dbReference>
<dbReference type="GO" id="GO:0006535">
    <property type="term" value="P:cysteine biosynthetic process from serine"/>
    <property type="evidence" value="ECO:0007669"/>
    <property type="project" value="InterPro"/>
</dbReference>
<dbReference type="EMBL" id="KT358808">
    <property type="protein sequence ID" value="ALV66639.1"/>
    <property type="molecule type" value="mRNA"/>
</dbReference>
<dbReference type="InterPro" id="IPR036052">
    <property type="entry name" value="TrpB-like_PALP_sf"/>
</dbReference>
<dbReference type="BRENDA" id="4.4.1.9">
    <property type="organism ID" value="8976"/>
</dbReference>
<reference evidence="3" key="1">
    <citation type="journal article" date="2015" name="Insect Biochem. Mol. Biol.">
        <title>Cyanide detoxification in an insect herbivore: Molecular identification of beta-cyanoalanine synthases from Pieris rapae.</title>
        <authorList>
            <person name="van Ohlen M."/>
            <person name="Herfurth A.M."/>
            <person name="Kerbstadt H."/>
            <person name="Wittstock U."/>
        </authorList>
    </citation>
    <scope>NUCLEOTIDE SEQUENCE</scope>
</reference>
<comment type="cofactor">
    <cofactor evidence="1">
        <name>pyridoxal 5'-phosphate</name>
        <dbReference type="ChEBI" id="CHEBI:597326"/>
    </cofactor>
</comment>
<dbReference type="InterPro" id="IPR001926">
    <property type="entry name" value="TrpB-like_PALP"/>
</dbReference>
<dbReference type="AlphaFoldDB" id="A0A0U3SCD8"/>
<organism evidence="3">
    <name type="scientific">Pieris rapae</name>
    <name type="common">Small white butterfly</name>
    <name type="synonym">Artogeia rapae</name>
    <dbReference type="NCBI Taxonomy" id="64459"/>
    <lineage>
        <taxon>Eukaryota</taxon>
        <taxon>Metazoa</taxon>
        <taxon>Ecdysozoa</taxon>
        <taxon>Arthropoda</taxon>
        <taxon>Hexapoda</taxon>
        <taxon>Insecta</taxon>
        <taxon>Pterygota</taxon>
        <taxon>Neoptera</taxon>
        <taxon>Endopterygota</taxon>
        <taxon>Lepidoptera</taxon>
        <taxon>Glossata</taxon>
        <taxon>Ditrysia</taxon>
        <taxon>Papilionoidea</taxon>
        <taxon>Pieridae</taxon>
        <taxon>Pierinae</taxon>
        <taxon>Pieris</taxon>
    </lineage>
</organism>
<evidence type="ECO:0000259" key="2">
    <source>
        <dbReference type="Pfam" id="PF00291"/>
    </source>
</evidence>
<dbReference type="InterPro" id="IPR001216">
    <property type="entry name" value="P-phosphate_BS"/>
</dbReference>